<name>A0A5N6BMX9_9ACTN</name>
<proteinExistence type="predicted"/>
<reference evidence="2 3" key="1">
    <citation type="submission" date="2019-10" db="EMBL/GenBank/DDBJ databases">
        <title>Nonomuraea sp. nov., isolated from Phyllanthus amarus.</title>
        <authorList>
            <person name="Klykleung N."/>
            <person name="Tanasupawat S."/>
        </authorList>
    </citation>
    <scope>NUCLEOTIDE SEQUENCE [LARGE SCALE GENOMIC DNA]</scope>
    <source>
        <strain evidence="2 3">CR1-09</strain>
    </source>
</reference>
<dbReference type="InterPro" id="IPR000073">
    <property type="entry name" value="AB_hydrolase_1"/>
</dbReference>
<dbReference type="AlphaFoldDB" id="A0A5N6BMX9"/>
<dbReference type="PANTHER" id="PTHR43798">
    <property type="entry name" value="MONOACYLGLYCEROL LIPASE"/>
    <property type="match status" value="1"/>
</dbReference>
<evidence type="ECO:0000313" key="3">
    <source>
        <dbReference type="Proteomes" id="UP000313066"/>
    </source>
</evidence>
<dbReference type="InterPro" id="IPR029058">
    <property type="entry name" value="AB_hydrolase_fold"/>
</dbReference>
<protein>
    <submittedName>
        <fullName evidence="2">Alpha/beta fold hydrolase</fullName>
    </submittedName>
</protein>
<accession>A0A5N6BMX9</accession>
<dbReference type="EMBL" id="VDMA02000013">
    <property type="protein sequence ID" value="KAB8182411.1"/>
    <property type="molecule type" value="Genomic_DNA"/>
</dbReference>
<dbReference type="PANTHER" id="PTHR43798:SF33">
    <property type="entry name" value="HYDROLASE, PUTATIVE (AFU_ORTHOLOGUE AFUA_2G14860)-RELATED"/>
    <property type="match status" value="1"/>
</dbReference>
<keyword evidence="2" id="KW-0378">Hydrolase</keyword>
<evidence type="ECO:0000313" key="2">
    <source>
        <dbReference type="EMBL" id="KAB8182411.1"/>
    </source>
</evidence>
<dbReference type="GO" id="GO:0016020">
    <property type="term" value="C:membrane"/>
    <property type="evidence" value="ECO:0007669"/>
    <property type="project" value="TreeGrafter"/>
</dbReference>
<dbReference type="InterPro" id="IPR050266">
    <property type="entry name" value="AB_hydrolase_sf"/>
</dbReference>
<dbReference type="SUPFAM" id="SSF53474">
    <property type="entry name" value="alpha/beta-Hydrolases"/>
    <property type="match status" value="1"/>
</dbReference>
<dbReference type="Pfam" id="PF12697">
    <property type="entry name" value="Abhydrolase_6"/>
    <property type="match status" value="1"/>
</dbReference>
<gene>
    <name evidence="2" type="ORF">FH610_023520</name>
</gene>
<keyword evidence="3" id="KW-1185">Reference proteome</keyword>
<organism evidence="2 3">
    <name type="scientific">Microbispora catharanthi</name>
    <dbReference type="NCBI Taxonomy" id="1712871"/>
    <lineage>
        <taxon>Bacteria</taxon>
        <taxon>Bacillati</taxon>
        <taxon>Actinomycetota</taxon>
        <taxon>Actinomycetes</taxon>
        <taxon>Streptosporangiales</taxon>
        <taxon>Streptosporangiaceae</taxon>
        <taxon>Microbispora</taxon>
    </lineage>
</organism>
<dbReference type="Proteomes" id="UP000313066">
    <property type="component" value="Unassembled WGS sequence"/>
</dbReference>
<dbReference type="Gene3D" id="3.40.50.1820">
    <property type="entry name" value="alpha/beta hydrolase"/>
    <property type="match status" value="1"/>
</dbReference>
<feature type="domain" description="AB hydrolase-1" evidence="1">
    <location>
        <begin position="90"/>
        <end position="314"/>
    </location>
</feature>
<evidence type="ECO:0000259" key="1">
    <source>
        <dbReference type="Pfam" id="PF12697"/>
    </source>
</evidence>
<comment type="caution">
    <text evidence="2">The sequence shown here is derived from an EMBL/GenBank/DDBJ whole genome shotgun (WGS) entry which is preliminary data.</text>
</comment>
<dbReference type="GO" id="GO:0016787">
    <property type="term" value="F:hydrolase activity"/>
    <property type="evidence" value="ECO:0007669"/>
    <property type="project" value="UniProtKB-KW"/>
</dbReference>
<sequence>MEDLHLRALALTCHPWRHGSPSSAYYLAQRDYRSARHYGGVLTTIDDAFLAAYDAVLAARWPASTESAEIRTPYGTTHVNSVGPADAPPVVLLHGGGTTSTVWSDTARALGTAYRVHAVDTVGEAGRSVAGERAIRTLGDQMAWLDAVLDAVLDGSGTSAVSLCGNSYGAWSALHYAAHASGRVRALVLVDPTNCFIGFSRRYLLRALPMLLRPTVGRRRAFLEWETRRAALDETWLRLYDRAAAFPAARPLTGPRPGPEALRALRLPVLLLLAEHSRAHDIGRVAASAAALLPRVETAVLPGATHHTLPLAAPPEMDARIEEFLAAHGRDD</sequence>